<dbReference type="Proteomes" id="UP000682982">
    <property type="component" value="Unassembled WGS sequence"/>
</dbReference>
<dbReference type="EMBL" id="JAGSPK010000001">
    <property type="protein sequence ID" value="MBR7791783.1"/>
    <property type="molecule type" value="Genomic_DNA"/>
</dbReference>
<protein>
    <recommendedName>
        <fullName evidence="3">Glycosylase</fullName>
    </recommendedName>
</protein>
<dbReference type="InterPro" id="IPR023296">
    <property type="entry name" value="Glyco_hydro_beta-prop_sf"/>
</dbReference>
<dbReference type="PANTHER" id="PTHR35279:SF1">
    <property type="entry name" value="ARABINANASE_LEVANSUCRASE_INVERTASE"/>
    <property type="match status" value="1"/>
</dbReference>
<dbReference type="PANTHER" id="PTHR35279">
    <property type="match status" value="1"/>
</dbReference>
<gene>
    <name evidence="1" type="ORF">KDM87_04180</name>
</gene>
<accession>A0ABS5GZ96</accession>
<evidence type="ECO:0000313" key="1">
    <source>
        <dbReference type="EMBL" id="MBR7791783.1"/>
    </source>
</evidence>
<proteinExistence type="predicted"/>
<organism evidence="1 2">
    <name type="scientific">Undibacterium rivi</name>
    <dbReference type="NCBI Taxonomy" id="2828729"/>
    <lineage>
        <taxon>Bacteria</taxon>
        <taxon>Pseudomonadati</taxon>
        <taxon>Pseudomonadota</taxon>
        <taxon>Betaproteobacteria</taxon>
        <taxon>Burkholderiales</taxon>
        <taxon>Oxalobacteraceae</taxon>
        <taxon>Undibacterium</taxon>
    </lineage>
</organism>
<dbReference type="SUPFAM" id="SSF75005">
    <property type="entry name" value="Arabinanase/levansucrase/invertase"/>
    <property type="match status" value="1"/>
</dbReference>
<dbReference type="RefSeq" id="WP_212677861.1">
    <property type="nucleotide sequence ID" value="NZ_JAGSPK010000001.1"/>
</dbReference>
<reference evidence="1 2" key="1">
    <citation type="submission" date="2021-04" db="EMBL/GenBank/DDBJ databases">
        <title>novel species isolated from subtropical streams in China.</title>
        <authorList>
            <person name="Lu H."/>
        </authorList>
    </citation>
    <scope>NUCLEOTIDE SEQUENCE [LARGE SCALE GENOMIC DNA]</scope>
    <source>
        <strain evidence="1 2">FT147W</strain>
    </source>
</reference>
<sequence>MRWRKLGKIFDPTQHHVVDNGIGFAQSPQTLIFDDFVRIYFSTRVEDASGKFLSKIAFVDMDKTLSTVLRISSDDVIAPGKLGCFDEHGIFPMNVLRVGKEIYAYTCGWSRRVAVSVETGIGIAISRDDGLTFQRVGDGPILSSSLHEACLIGDGFVLKNNDQFHMWYIFGRNWKRYSDSAAPERIYKIGHAVSDDGINWHKDGGHQIIPDILGEDECQALPTVLQIASRYHMFFCYREATDFRTNKARGYRLGHAWSDDLQTWERDDQACPLPGAAGEWDSDMQCYPHIFQCDEKIYLAYNGNQFGKFGFGIAQLEL</sequence>
<keyword evidence="2" id="KW-1185">Reference proteome</keyword>
<evidence type="ECO:0000313" key="2">
    <source>
        <dbReference type="Proteomes" id="UP000682982"/>
    </source>
</evidence>
<dbReference type="Gene3D" id="2.115.10.20">
    <property type="entry name" value="Glycosyl hydrolase domain, family 43"/>
    <property type="match status" value="2"/>
</dbReference>
<evidence type="ECO:0008006" key="3">
    <source>
        <dbReference type="Google" id="ProtNLM"/>
    </source>
</evidence>
<name>A0ABS5GZ96_9BURK</name>
<comment type="caution">
    <text evidence="1">The sequence shown here is derived from an EMBL/GenBank/DDBJ whole genome shotgun (WGS) entry which is preliminary data.</text>
</comment>